<protein>
    <submittedName>
        <fullName evidence="3">Uncharacterized protein</fullName>
    </submittedName>
</protein>
<dbReference type="OrthoDB" id="6201765at2759"/>
<sequence>MSHLSIRSRRTRRPAQVFTPSRTQLCVENKSENIHTKSYALNKKKALKKKIEASDREFSVVAIVKKGNLVIECDAGLFEVFKIELYRYFNDPSCTKVHSITKTIDEEGLTVEENISVKLANQKRQLYKINLYNTTSRILVNGSQFLEFVKVDLPKVLETLDQNPLLKKINESIRSACLAGLSQLETPVNHNIGHDTQPDENWGISSPKLNKLSISDISYNELTEDLQCDHIRGPPLDSQSVSENPDVTCVEMCSLSVNTSPIDIDLLQDTNSDIFSNDNQILLSPTISELAKDNDDTLIYESHGTDVTISEPRNARPSHCNVNQLLHTASPLPIIDNSELTILEQQLKKKEKELEKWEKELKEREYDQKAVAKQLALSRSKILALEKTVTDLDHSNRLLKSRFLIEQNKNQENQSNETSLNTSPLLNQLLDTQMEFLRMQATQSERQYEFMSRICSLEVEKVTMKHEIEKINNKLLSSNNFNLQNVAQQNVHQAQPHMSQHFNMGKPPTTVPVIHPQQFAPTLGTSVIRPYFVHVPKAQPGPAQVFQMHTNQNVGPTTRNQSQFNSTYNNNNLRQQGTHVEAKAHRKKQETNLKISQNVPERAEFVSINNFQNNPLVSAVDTECETLPTHHFLEKGQTSNHPPRTPGTSINN</sequence>
<evidence type="ECO:0000256" key="2">
    <source>
        <dbReference type="SAM" id="MobiDB-lite"/>
    </source>
</evidence>
<proteinExistence type="predicted"/>
<feature type="compositionally biased region" description="Polar residues" evidence="2">
    <location>
        <begin position="636"/>
        <end position="652"/>
    </location>
</feature>
<reference evidence="3" key="1">
    <citation type="submission" date="2021-03" db="EMBL/GenBank/DDBJ databases">
        <authorList>
            <person name="Bekaert M."/>
        </authorList>
    </citation>
    <scope>NUCLEOTIDE SEQUENCE</scope>
</reference>
<dbReference type="AlphaFoldDB" id="A0A8S3T5C4"/>
<feature type="coiled-coil region" evidence="1">
    <location>
        <begin position="340"/>
        <end position="367"/>
    </location>
</feature>
<gene>
    <name evidence="3" type="ORF">MEDL_37380</name>
</gene>
<evidence type="ECO:0000313" key="3">
    <source>
        <dbReference type="EMBL" id="CAG2224180.1"/>
    </source>
</evidence>
<name>A0A8S3T5C4_MYTED</name>
<dbReference type="Proteomes" id="UP000683360">
    <property type="component" value="Unassembled WGS sequence"/>
</dbReference>
<keyword evidence="1" id="KW-0175">Coiled coil</keyword>
<evidence type="ECO:0000256" key="1">
    <source>
        <dbReference type="SAM" id="Coils"/>
    </source>
</evidence>
<keyword evidence="4" id="KW-1185">Reference proteome</keyword>
<organism evidence="3 4">
    <name type="scientific">Mytilus edulis</name>
    <name type="common">Blue mussel</name>
    <dbReference type="NCBI Taxonomy" id="6550"/>
    <lineage>
        <taxon>Eukaryota</taxon>
        <taxon>Metazoa</taxon>
        <taxon>Spiralia</taxon>
        <taxon>Lophotrochozoa</taxon>
        <taxon>Mollusca</taxon>
        <taxon>Bivalvia</taxon>
        <taxon>Autobranchia</taxon>
        <taxon>Pteriomorphia</taxon>
        <taxon>Mytilida</taxon>
        <taxon>Mytiloidea</taxon>
        <taxon>Mytilidae</taxon>
        <taxon>Mytilinae</taxon>
        <taxon>Mytilus</taxon>
    </lineage>
</organism>
<dbReference type="EMBL" id="CAJPWZ010001797">
    <property type="protein sequence ID" value="CAG2224180.1"/>
    <property type="molecule type" value="Genomic_DNA"/>
</dbReference>
<comment type="caution">
    <text evidence="3">The sequence shown here is derived from an EMBL/GenBank/DDBJ whole genome shotgun (WGS) entry which is preliminary data.</text>
</comment>
<feature type="region of interest" description="Disordered" evidence="2">
    <location>
        <begin position="631"/>
        <end position="652"/>
    </location>
</feature>
<accession>A0A8S3T5C4</accession>
<evidence type="ECO:0000313" key="4">
    <source>
        <dbReference type="Proteomes" id="UP000683360"/>
    </source>
</evidence>